<feature type="region of interest" description="Disordered" evidence="1">
    <location>
        <begin position="657"/>
        <end position="744"/>
    </location>
</feature>
<feature type="region of interest" description="Disordered" evidence="1">
    <location>
        <begin position="1380"/>
        <end position="1413"/>
    </location>
</feature>
<feature type="compositionally biased region" description="Low complexity" evidence="1">
    <location>
        <begin position="1253"/>
        <end position="1279"/>
    </location>
</feature>
<evidence type="ECO:0000313" key="2">
    <source>
        <dbReference type="EMBL" id="KAF4668247.1"/>
    </source>
</evidence>
<feature type="region of interest" description="Disordered" evidence="1">
    <location>
        <begin position="456"/>
        <end position="504"/>
    </location>
</feature>
<feature type="compositionally biased region" description="Basic and acidic residues" evidence="1">
    <location>
        <begin position="46"/>
        <end position="68"/>
    </location>
</feature>
<feature type="region of interest" description="Disordered" evidence="1">
    <location>
        <begin position="901"/>
        <end position="935"/>
    </location>
</feature>
<feature type="compositionally biased region" description="Acidic residues" evidence="1">
    <location>
        <begin position="96"/>
        <end position="109"/>
    </location>
</feature>
<feature type="compositionally biased region" description="Low complexity" evidence="1">
    <location>
        <begin position="1180"/>
        <end position="1236"/>
    </location>
</feature>
<feature type="region of interest" description="Disordered" evidence="1">
    <location>
        <begin position="846"/>
        <end position="869"/>
    </location>
</feature>
<feature type="compositionally biased region" description="Polar residues" evidence="1">
    <location>
        <begin position="926"/>
        <end position="935"/>
    </location>
</feature>
<feature type="compositionally biased region" description="Basic and acidic residues" evidence="1">
    <location>
        <begin position="147"/>
        <end position="174"/>
    </location>
</feature>
<gene>
    <name evidence="2" type="ORF">FOL47_003102</name>
</gene>
<reference evidence="2 3" key="1">
    <citation type="submission" date="2020-04" db="EMBL/GenBank/DDBJ databases">
        <title>Perkinsus chesapeaki whole genome sequence.</title>
        <authorList>
            <person name="Bogema D.R."/>
        </authorList>
    </citation>
    <scope>NUCLEOTIDE SEQUENCE [LARGE SCALE GENOMIC DNA]</scope>
    <source>
        <strain evidence="2">ATCC PRA-425</strain>
    </source>
</reference>
<feature type="compositionally biased region" description="Low complexity" evidence="1">
    <location>
        <begin position="1138"/>
        <end position="1154"/>
    </location>
</feature>
<organism evidence="2 3">
    <name type="scientific">Perkinsus chesapeaki</name>
    <name type="common">Clam parasite</name>
    <name type="synonym">Perkinsus andrewsi</name>
    <dbReference type="NCBI Taxonomy" id="330153"/>
    <lineage>
        <taxon>Eukaryota</taxon>
        <taxon>Sar</taxon>
        <taxon>Alveolata</taxon>
        <taxon>Perkinsozoa</taxon>
        <taxon>Perkinsea</taxon>
        <taxon>Perkinsida</taxon>
        <taxon>Perkinsidae</taxon>
        <taxon>Perkinsus</taxon>
    </lineage>
</organism>
<feature type="compositionally biased region" description="Low complexity" evidence="1">
    <location>
        <begin position="456"/>
        <end position="476"/>
    </location>
</feature>
<feature type="region of interest" description="Disordered" evidence="1">
    <location>
        <begin position="954"/>
        <end position="1241"/>
    </location>
</feature>
<dbReference type="OrthoDB" id="10564792at2759"/>
<feature type="region of interest" description="Disordered" evidence="1">
    <location>
        <begin position="302"/>
        <end position="436"/>
    </location>
</feature>
<feature type="compositionally biased region" description="Polar residues" evidence="1">
    <location>
        <begin position="311"/>
        <end position="323"/>
    </location>
</feature>
<feature type="compositionally biased region" description="Polar residues" evidence="1">
    <location>
        <begin position="336"/>
        <end position="352"/>
    </location>
</feature>
<feature type="compositionally biased region" description="Gly residues" evidence="1">
    <location>
        <begin position="1400"/>
        <end position="1410"/>
    </location>
</feature>
<feature type="compositionally biased region" description="Low complexity" evidence="1">
    <location>
        <begin position="1303"/>
        <end position="1330"/>
    </location>
</feature>
<feature type="compositionally biased region" description="Basic and acidic residues" evidence="1">
    <location>
        <begin position="125"/>
        <end position="135"/>
    </location>
</feature>
<comment type="caution">
    <text evidence="2">The sequence shown here is derived from an EMBL/GenBank/DDBJ whole genome shotgun (WGS) entry which is preliminary data.</text>
</comment>
<evidence type="ECO:0000313" key="3">
    <source>
        <dbReference type="Proteomes" id="UP000591131"/>
    </source>
</evidence>
<feature type="compositionally biased region" description="Gly residues" evidence="1">
    <location>
        <begin position="954"/>
        <end position="964"/>
    </location>
</feature>
<feature type="region of interest" description="Disordered" evidence="1">
    <location>
        <begin position="1"/>
        <end position="179"/>
    </location>
</feature>
<dbReference type="EMBL" id="JAAPAO010000194">
    <property type="protein sequence ID" value="KAF4668247.1"/>
    <property type="molecule type" value="Genomic_DNA"/>
</dbReference>
<feature type="region of interest" description="Disordered" evidence="1">
    <location>
        <begin position="1253"/>
        <end position="1330"/>
    </location>
</feature>
<proteinExistence type="predicted"/>
<name>A0A7J6MA31_PERCH</name>
<feature type="compositionally biased region" description="Gly residues" evidence="1">
    <location>
        <begin position="1380"/>
        <end position="1390"/>
    </location>
</feature>
<dbReference type="Proteomes" id="UP000591131">
    <property type="component" value="Unassembled WGS sequence"/>
</dbReference>
<feature type="compositionally biased region" description="Acidic residues" evidence="1">
    <location>
        <begin position="1"/>
        <end position="36"/>
    </location>
</feature>
<sequence length="1872" mass="191856">DKEEEESSVEDKEEEESSVEDKEEEESSVEDEEVPEDEKSITLGEGEGKRDQSVVEEVKETNKDKHEGTASGSGEVPLGDPLHATEAPEENKTSEEADEVEGESSSSEEEAVKLPSPFKSSLQRKISDISKDGLSPKKKGGSSPSRRLLESVKSKSEAKKDTIIEEEKATEEKPAFSGTFGSSSSTCFGAFGSTAQSSSTGFGAFGSTAQSSSTGFGAFGSTAQSSSTGFGAFGSTAQSSSTGFGAFGSTAQSSSTGFGAFGGSSASSAGPFGGSSSSSGLFGIASSSSASGGGLGAFSAASQPGTLPASKKTSSLFTPTASDKLSGAESTLEMPPSSSSVGFGIFSTSPSSAPKDGQSAATHSATKLESKPLTIGLASPETTEDKSPTKRGGGRSSPKEQHLSEASIRKVSDVARDGLSPKRKGSLSPSKRLIQGTKLKAEAAKEAVVDDEKVTSGGIFGSTTTSTAAGKPTSSGISHGLRRIRRSSVTEPTGSDWASVEKSQNKTKALLDEIAKETDDADDSREARALFSEVEKDLEQLEGFMKEANQPCRTAPEVDTNNEVWQQLIRSIDGLTDIANDDTLKQLDEVGVPTLRKATLRQIQQKNHTLNAQLDKEMLLEDEEPSETVVELKRRCEDISERIDEAYGECKKALIARRSRRQSNGNREQPKSPSCPEPSRPPIRHRPAVIVDGPTMPAPLLAPPARRRQAGAGSAIGRLANGAPQTPVRSKPSPPPTLRIQPEETVDSLRASVRRLRNPLRNRSTATAKTTSKSTTTVGALLASKPTEGKMAIATPVLALGDGKENWTENASAAGPSMWNVMRTKANVSAEIQGLWEKVSEMERRLRTLKQQQQQQQQTRHPRQALPPSVQAPMAALVDEQSPSSEETKVANLRSELRQQLNSSRAGSVGGAPSSGWSEASDYAPGSTTGAYSTPSVTNVPAARGLMFLNPLGGSGTPTFGGGRASPASSRHGSRDRQTSESPSGVSKESVKSKAAIREAVIPKTVVPPAPKLEAIPSVPPPPKLDASPIPKSVKHRTLTTSMSFGPEKAESSHPTTPDKPAFSFTSGAAAPSKPAKGDAPKKEAASIPAAAKPAGDDASAKSSAAPDGKSSEAPKPSGGLFGTPSSSSGNAFGGFGSSAQSSSSGGLFGSTSSKPATGGECGGLSSSSSSGGAFGSGSGTQSSSSTTSPFGSASSSTSSSSSSGTSKPGGLFGAPPASSPSSGGFGAPPGQSSSSGGFGAFGGTAFGQAASSSVFGQSSSSSSSTSPAFGGSAAPATSTFGSKPATASPFGAPSTSGGFGAFGAPQSSSSSASPFGAAPTSSSSGGFGAFGAKTSASPSPFGSAPSSGSGFGAFGGGGATSSSGFGAFGAASPAPQSGSGFGAFGGGGAQQPSPFGATPSGGGGGGFGSAFGSTGQSSSSGFGAFGGGNKPSTSGFGAFGGGTPAGGTGGFGAFGGSSNTQTSSGFGAFGGGGGAQSASSGFGAFGGEASSSCSSGNLDGGVSSSPSALLEINVVVINLLHRVQRRRKMLHTLGLLQDAGLKAGFRVHSHIVEAVDGVTQSLMELNNRYGVRPYPDWKIPSSSPQYIKVPPSWKESLTSGGIASTLSHLDIAVLIRARGWVTPTIVAEDDFELVCSPAEFWSHLSQLLQDADTESNRSGVPWDMIMLGSGPHREDVCPPRPVDCSDGRLEVAGFSYLTTMYLLSPCGASKLAEARPRILHNCVVFDDLHNVLAGLCAATRPHLHELYEDVQLVLLDSVRKLVCQDRGDCGHDTEVNAGPRIRRSNSLCYTVPPKDPELLRHFRIILKSTGQCVRWRRRTAVEGAIEEELWGTTVEFAGTGMAPTRRISVLSFDAYFIRLHLERYRKSRTSM</sequence>
<feature type="compositionally biased region" description="Basic and acidic residues" evidence="1">
    <location>
        <begin position="1076"/>
        <end position="1085"/>
    </location>
</feature>
<keyword evidence="3" id="KW-1185">Reference proteome</keyword>
<accession>A0A7J6MA31</accession>
<evidence type="ECO:0000256" key="1">
    <source>
        <dbReference type="SAM" id="MobiDB-lite"/>
    </source>
</evidence>
<feature type="compositionally biased region" description="Basic and acidic residues" evidence="1">
    <location>
        <begin position="397"/>
        <end position="420"/>
    </location>
</feature>
<feature type="non-terminal residue" evidence="2">
    <location>
        <position position="1"/>
    </location>
</feature>
<protein>
    <submittedName>
        <fullName evidence="2">Uncharacterized protein</fullName>
    </submittedName>
</protein>